<protein>
    <submittedName>
        <fullName evidence="5">TetR/AcrR family transcriptional regulator</fullName>
    </submittedName>
</protein>
<evidence type="ECO:0000313" key="6">
    <source>
        <dbReference type="Proteomes" id="UP000587991"/>
    </source>
</evidence>
<evidence type="ECO:0000256" key="2">
    <source>
        <dbReference type="ARBA" id="ARBA00023125"/>
    </source>
</evidence>
<organism evidence="5 6">
    <name type="scientific">Leeia aquatica</name>
    <dbReference type="NCBI Taxonomy" id="2725557"/>
    <lineage>
        <taxon>Bacteria</taxon>
        <taxon>Pseudomonadati</taxon>
        <taxon>Pseudomonadota</taxon>
        <taxon>Betaproteobacteria</taxon>
        <taxon>Neisseriales</taxon>
        <taxon>Leeiaceae</taxon>
        <taxon>Leeia</taxon>
    </lineage>
</organism>
<reference evidence="5 6" key="1">
    <citation type="submission" date="2020-04" db="EMBL/GenBank/DDBJ databases">
        <title>Draft genome of Leeia sp. IMCC25680.</title>
        <authorList>
            <person name="Song J."/>
            <person name="Cho J.-C."/>
        </authorList>
    </citation>
    <scope>NUCLEOTIDE SEQUENCE [LARGE SCALE GENOMIC DNA]</scope>
    <source>
        <strain evidence="5 6">IMCC25680</strain>
    </source>
</reference>
<dbReference type="SUPFAM" id="SSF46689">
    <property type="entry name" value="Homeodomain-like"/>
    <property type="match status" value="1"/>
</dbReference>
<proteinExistence type="predicted"/>
<accession>A0A847S3P9</accession>
<keyword evidence="2" id="KW-0238">DNA-binding</keyword>
<dbReference type="SUPFAM" id="SSF48498">
    <property type="entry name" value="Tetracyclin repressor-like, C-terminal domain"/>
    <property type="match status" value="1"/>
</dbReference>
<dbReference type="InterPro" id="IPR036271">
    <property type="entry name" value="Tet_transcr_reg_TetR-rel_C_sf"/>
</dbReference>
<keyword evidence="1" id="KW-0805">Transcription regulation</keyword>
<feature type="domain" description="HTH tetR-type" evidence="4">
    <location>
        <begin position="18"/>
        <end position="59"/>
    </location>
</feature>
<evidence type="ECO:0000256" key="3">
    <source>
        <dbReference type="ARBA" id="ARBA00023163"/>
    </source>
</evidence>
<dbReference type="Pfam" id="PF00440">
    <property type="entry name" value="TetR_N"/>
    <property type="match status" value="1"/>
</dbReference>
<keyword evidence="6" id="KW-1185">Reference proteome</keyword>
<dbReference type="RefSeq" id="WP_168876002.1">
    <property type="nucleotide sequence ID" value="NZ_JABAIM010000001.1"/>
</dbReference>
<dbReference type="InterPro" id="IPR009057">
    <property type="entry name" value="Homeodomain-like_sf"/>
</dbReference>
<dbReference type="AlphaFoldDB" id="A0A847S3P9"/>
<dbReference type="PANTHER" id="PTHR47506:SF7">
    <property type="entry name" value="TRANSCRIPTIONAL REGULATORY PROTEIN"/>
    <property type="match status" value="1"/>
</dbReference>
<keyword evidence="3" id="KW-0804">Transcription</keyword>
<dbReference type="InterPro" id="IPR001647">
    <property type="entry name" value="HTH_TetR"/>
</dbReference>
<name>A0A847S3P9_9NEIS</name>
<evidence type="ECO:0000259" key="4">
    <source>
        <dbReference type="Pfam" id="PF00440"/>
    </source>
</evidence>
<dbReference type="Gene3D" id="1.10.357.10">
    <property type="entry name" value="Tetracycline Repressor, domain 2"/>
    <property type="match status" value="1"/>
</dbReference>
<gene>
    <name evidence="5" type="ORF">HF682_04345</name>
</gene>
<dbReference type="PANTHER" id="PTHR47506">
    <property type="entry name" value="TRANSCRIPTIONAL REGULATORY PROTEIN"/>
    <property type="match status" value="1"/>
</dbReference>
<sequence>MGRKSTVQDADLLQRICDAFRAAGYEGATLATLSLATGLQKASLYHRFPGGKEQMAAEVLNMTGEWLGKEVLQPLQGSGTPRARLEGMVARLDQFYEGGRKACLLNLMSLGQPCEGPFDATIHSLMTAWVDALSRLLHEAGIDMPLARNRAEQALISLQGSLIVSRGMGTQRPFQDFLTNLPDTLLGSS</sequence>
<evidence type="ECO:0000313" key="5">
    <source>
        <dbReference type="EMBL" id="NLR74384.1"/>
    </source>
</evidence>
<dbReference type="EMBL" id="JABAIM010000001">
    <property type="protein sequence ID" value="NLR74384.1"/>
    <property type="molecule type" value="Genomic_DNA"/>
</dbReference>
<evidence type="ECO:0000256" key="1">
    <source>
        <dbReference type="ARBA" id="ARBA00023015"/>
    </source>
</evidence>
<comment type="caution">
    <text evidence="5">The sequence shown here is derived from an EMBL/GenBank/DDBJ whole genome shotgun (WGS) entry which is preliminary data.</text>
</comment>
<dbReference type="Proteomes" id="UP000587991">
    <property type="component" value="Unassembled WGS sequence"/>
</dbReference>
<dbReference type="GO" id="GO:0003677">
    <property type="term" value="F:DNA binding"/>
    <property type="evidence" value="ECO:0007669"/>
    <property type="project" value="UniProtKB-KW"/>
</dbReference>